<gene>
    <name evidence="2" type="primary">20205879</name>
    <name evidence="1" type="ORF">HELRODRAFT_176551</name>
</gene>
<evidence type="ECO:0000313" key="3">
    <source>
        <dbReference type="Proteomes" id="UP000015101"/>
    </source>
</evidence>
<name>T1FAN0_HELRO</name>
<dbReference type="EMBL" id="AMQM01005726">
    <property type="status" value="NOT_ANNOTATED_CDS"/>
    <property type="molecule type" value="Genomic_DNA"/>
</dbReference>
<dbReference type="Proteomes" id="UP000015101">
    <property type="component" value="Unassembled WGS sequence"/>
</dbReference>
<evidence type="ECO:0000313" key="1">
    <source>
        <dbReference type="EMBL" id="ESN99785.1"/>
    </source>
</evidence>
<dbReference type="EMBL" id="KB097070">
    <property type="protein sequence ID" value="ESN99785.1"/>
    <property type="molecule type" value="Genomic_DNA"/>
</dbReference>
<evidence type="ECO:0000313" key="2">
    <source>
        <dbReference type="EnsemblMetazoa" id="HelroP176551"/>
    </source>
</evidence>
<dbReference type="KEGG" id="hro:HELRODRAFT_176551"/>
<dbReference type="InParanoid" id="T1FAN0"/>
<sequence>MAEMEFSEEDDCLYMDGNFQLISLNLSNNFIREDGINWLWKAVSCQECLLIQKRANQSESEEQGLLPGLLRLVVDKNNVHQENEALKKLNEFMAGKHPFKKLAPLSEESSVISDSKESYK</sequence>
<dbReference type="PANTHER" id="PTHR46984">
    <property type="entry name" value="LEUCINE-RICH REPEAT-CONTAINING PROTEIN 71"/>
    <property type="match status" value="1"/>
</dbReference>
<dbReference type="RefSeq" id="XP_009022141.1">
    <property type="nucleotide sequence ID" value="XM_009023893.1"/>
</dbReference>
<proteinExistence type="predicted"/>
<reference evidence="1 3" key="2">
    <citation type="journal article" date="2013" name="Nature">
        <title>Insights into bilaterian evolution from three spiralian genomes.</title>
        <authorList>
            <person name="Simakov O."/>
            <person name="Marletaz F."/>
            <person name="Cho S.J."/>
            <person name="Edsinger-Gonzales E."/>
            <person name="Havlak P."/>
            <person name="Hellsten U."/>
            <person name="Kuo D.H."/>
            <person name="Larsson T."/>
            <person name="Lv J."/>
            <person name="Arendt D."/>
            <person name="Savage R."/>
            <person name="Osoegawa K."/>
            <person name="de Jong P."/>
            <person name="Grimwood J."/>
            <person name="Chapman J.A."/>
            <person name="Shapiro H."/>
            <person name="Aerts A."/>
            <person name="Otillar R.P."/>
            <person name="Terry A.Y."/>
            <person name="Boore J.L."/>
            <person name="Grigoriev I.V."/>
            <person name="Lindberg D.R."/>
            <person name="Seaver E.C."/>
            <person name="Weisblat D.A."/>
            <person name="Putnam N.H."/>
            <person name="Rokhsar D.S."/>
        </authorList>
    </citation>
    <scope>NUCLEOTIDE SEQUENCE</scope>
</reference>
<keyword evidence="3" id="KW-1185">Reference proteome</keyword>
<reference evidence="3" key="1">
    <citation type="submission" date="2012-12" db="EMBL/GenBank/DDBJ databases">
        <authorList>
            <person name="Hellsten U."/>
            <person name="Grimwood J."/>
            <person name="Chapman J.A."/>
            <person name="Shapiro H."/>
            <person name="Aerts A."/>
            <person name="Otillar R.P."/>
            <person name="Terry A.Y."/>
            <person name="Boore J.L."/>
            <person name="Simakov O."/>
            <person name="Marletaz F."/>
            <person name="Cho S.-J."/>
            <person name="Edsinger-Gonzales E."/>
            <person name="Havlak P."/>
            <person name="Kuo D.-H."/>
            <person name="Larsson T."/>
            <person name="Lv J."/>
            <person name="Arendt D."/>
            <person name="Savage R."/>
            <person name="Osoegawa K."/>
            <person name="de Jong P."/>
            <person name="Lindberg D.R."/>
            <person name="Seaver E.C."/>
            <person name="Weisblat D.A."/>
            <person name="Putnam N.H."/>
            <person name="Grigoriev I.V."/>
            <person name="Rokhsar D.S."/>
        </authorList>
    </citation>
    <scope>NUCLEOTIDE SEQUENCE</scope>
</reference>
<dbReference type="CTD" id="20205879"/>
<dbReference type="AlphaFoldDB" id="T1FAN0"/>
<dbReference type="GeneID" id="20205879"/>
<protein>
    <submittedName>
        <fullName evidence="1 2">Uncharacterized protein</fullName>
    </submittedName>
</protein>
<accession>T1FAN0</accession>
<organism evidence="2 3">
    <name type="scientific">Helobdella robusta</name>
    <name type="common">Californian leech</name>
    <dbReference type="NCBI Taxonomy" id="6412"/>
    <lineage>
        <taxon>Eukaryota</taxon>
        <taxon>Metazoa</taxon>
        <taxon>Spiralia</taxon>
        <taxon>Lophotrochozoa</taxon>
        <taxon>Annelida</taxon>
        <taxon>Clitellata</taxon>
        <taxon>Hirudinea</taxon>
        <taxon>Rhynchobdellida</taxon>
        <taxon>Glossiphoniidae</taxon>
        <taxon>Helobdella</taxon>
    </lineage>
</organism>
<reference evidence="2" key="3">
    <citation type="submission" date="2015-06" db="UniProtKB">
        <authorList>
            <consortium name="EnsemblMetazoa"/>
        </authorList>
    </citation>
    <scope>IDENTIFICATION</scope>
</reference>
<dbReference type="HOGENOM" id="CLU_2052145_0_0_1"/>
<dbReference type="InterPro" id="IPR053040">
    <property type="entry name" value="LRR-containing_protein_71"/>
</dbReference>
<dbReference type="EnsemblMetazoa" id="HelroT176551">
    <property type="protein sequence ID" value="HelroP176551"/>
    <property type="gene ID" value="HelroG176551"/>
</dbReference>
<dbReference type="PANTHER" id="PTHR46984:SF1">
    <property type="entry name" value="LEUCINE-RICH REPEAT-CONTAINING PROTEIN 71"/>
    <property type="match status" value="1"/>
</dbReference>